<gene>
    <name evidence="1" type="ORF">AFUS01_LOCUS39685</name>
</gene>
<proteinExistence type="predicted"/>
<name>A0A8J2PVJ9_9HEXA</name>
<dbReference type="Proteomes" id="UP000708208">
    <property type="component" value="Unassembled WGS sequence"/>
</dbReference>
<protein>
    <submittedName>
        <fullName evidence="1">Uncharacterized protein</fullName>
    </submittedName>
</protein>
<dbReference type="EMBL" id="CAJVCH010553210">
    <property type="protein sequence ID" value="CAG7829842.1"/>
    <property type="molecule type" value="Genomic_DNA"/>
</dbReference>
<evidence type="ECO:0000313" key="1">
    <source>
        <dbReference type="EMBL" id="CAG7829842.1"/>
    </source>
</evidence>
<feature type="non-terminal residue" evidence="1">
    <location>
        <position position="1"/>
    </location>
</feature>
<dbReference type="AlphaFoldDB" id="A0A8J2PVJ9"/>
<sequence>MASQNYQIFVQSAQTTNQIKQSLEAGYELLKCLQ</sequence>
<evidence type="ECO:0000313" key="2">
    <source>
        <dbReference type="Proteomes" id="UP000708208"/>
    </source>
</evidence>
<organism evidence="1 2">
    <name type="scientific">Allacma fusca</name>
    <dbReference type="NCBI Taxonomy" id="39272"/>
    <lineage>
        <taxon>Eukaryota</taxon>
        <taxon>Metazoa</taxon>
        <taxon>Ecdysozoa</taxon>
        <taxon>Arthropoda</taxon>
        <taxon>Hexapoda</taxon>
        <taxon>Collembola</taxon>
        <taxon>Symphypleona</taxon>
        <taxon>Sminthuridae</taxon>
        <taxon>Allacma</taxon>
    </lineage>
</organism>
<keyword evidence="2" id="KW-1185">Reference proteome</keyword>
<comment type="caution">
    <text evidence="1">The sequence shown here is derived from an EMBL/GenBank/DDBJ whole genome shotgun (WGS) entry which is preliminary data.</text>
</comment>
<reference evidence="1" key="1">
    <citation type="submission" date="2021-06" db="EMBL/GenBank/DDBJ databases">
        <authorList>
            <person name="Hodson N. C."/>
            <person name="Mongue J. A."/>
            <person name="Jaron S. K."/>
        </authorList>
    </citation>
    <scope>NUCLEOTIDE SEQUENCE</scope>
</reference>
<accession>A0A8J2PVJ9</accession>